<evidence type="ECO:0000313" key="4">
    <source>
        <dbReference type="EMBL" id="QKW49641.1"/>
    </source>
</evidence>
<organism evidence="4 5">
    <name type="scientific">Streptomyces buecherae</name>
    <dbReference type="NCBI Taxonomy" id="2763006"/>
    <lineage>
        <taxon>Bacteria</taxon>
        <taxon>Bacillati</taxon>
        <taxon>Actinomycetota</taxon>
        <taxon>Actinomycetes</taxon>
        <taxon>Kitasatosporales</taxon>
        <taxon>Streptomycetaceae</taxon>
        <taxon>Streptomyces</taxon>
    </lineage>
</organism>
<reference evidence="4 5" key="1">
    <citation type="submission" date="2020-06" db="EMBL/GenBank/DDBJ databases">
        <title>Genome mining for natural products.</title>
        <authorList>
            <person name="Zhang B."/>
            <person name="Shi J."/>
            <person name="Ge H."/>
        </authorList>
    </citation>
    <scope>NUCLEOTIDE SEQUENCE [LARGE SCALE GENOMIC DNA]</scope>
    <source>
        <strain evidence="4 5">NA00687</strain>
    </source>
</reference>
<dbReference type="RefSeq" id="WP_176161375.1">
    <property type="nucleotide sequence ID" value="NZ_CP054929.1"/>
</dbReference>
<dbReference type="Pfam" id="PF13673">
    <property type="entry name" value="Acetyltransf_10"/>
    <property type="match status" value="1"/>
</dbReference>
<feature type="domain" description="N-acetyltransferase" evidence="3">
    <location>
        <begin position="6"/>
        <end position="151"/>
    </location>
</feature>
<protein>
    <submittedName>
        <fullName evidence="4">GNAT family N-acetyltransferase</fullName>
    </submittedName>
</protein>
<dbReference type="SUPFAM" id="SSF55729">
    <property type="entry name" value="Acyl-CoA N-acyltransferases (Nat)"/>
    <property type="match status" value="1"/>
</dbReference>
<evidence type="ECO:0000259" key="3">
    <source>
        <dbReference type="PROSITE" id="PS51186"/>
    </source>
</evidence>
<evidence type="ECO:0000256" key="2">
    <source>
        <dbReference type="ARBA" id="ARBA00023315"/>
    </source>
</evidence>
<accession>A0A7H8N5H6</accession>
<dbReference type="Proteomes" id="UP000509303">
    <property type="component" value="Chromosome"/>
</dbReference>
<gene>
    <name evidence="4" type="ORF">HUT08_08840</name>
</gene>
<dbReference type="InterPro" id="IPR000182">
    <property type="entry name" value="GNAT_dom"/>
</dbReference>
<name>A0A7H8N5H6_9ACTN</name>
<evidence type="ECO:0000313" key="5">
    <source>
        <dbReference type="Proteomes" id="UP000509303"/>
    </source>
</evidence>
<dbReference type="Gene3D" id="3.40.630.30">
    <property type="match status" value="1"/>
</dbReference>
<evidence type="ECO:0000256" key="1">
    <source>
        <dbReference type="ARBA" id="ARBA00022679"/>
    </source>
</evidence>
<dbReference type="PANTHER" id="PTHR43877">
    <property type="entry name" value="AMINOALKYLPHOSPHONATE N-ACETYLTRANSFERASE-RELATED-RELATED"/>
    <property type="match status" value="1"/>
</dbReference>
<dbReference type="CDD" id="cd04301">
    <property type="entry name" value="NAT_SF"/>
    <property type="match status" value="1"/>
</dbReference>
<dbReference type="PROSITE" id="PS51186">
    <property type="entry name" value="GNAT"/>
    <property type="match status" value="1"/>
</dbReference>
<dbReference type="InterPro" id="IPR050832">
    <property type="entry name" value="Bact_Acetyltransf"/>
</dbReference>
<dbReference type="EMBL" id="CP054929">
    <property type="protein sequence ID" value="QKW49641.1"/>
    <property type="molecule type" value="Genomic_DNA"/>
</dbReference>
<dbReference type="AlphaFoldDB" id="A0A7H8N5H6"/>
<keyword evidence="1 4" id="KW-0808">Transferase</keyword>
<keyword evidence="2" id="KW-0012">Acyltransferase</keyword>
<proteinExistence type="predicted"/>
<sequence>MHGTDVTIRRATAADARRLTTLVRRSSAYEGRYAAMVAGYRVGPDYIATHRVFVAVDATDRLFGFYSLILDPPELDLMFVSDLAQGLGIGRRLAEHMKTQARAEGIASVRVVSHPPAEGFYRSVGARRVGTLRANPPSVAWDRPELAFVLD</sequence>
<dbReference type="GO" id="GO:0016747">
    <property type="term" value="F:acyltransferase activity, transferring groups other than amino-acyl groups"/>
    <property type="evidence" value="ECO:0007669"/>
    <property type="project" value="InterPro"/>
</dbReference>
<keyword evidence="5" id="KW-1185">Reference proteome</keyword>
<dbReference type="InterPro" id="IPR016181">
    <property type="entry name" value="Acyl_CoA_acyltransferase"/>
</dbReference>